<sequence length="39" mass="4575">MERMNPAPAGFEEQVHRHPDWYLDVDGPGTVRLREPRQS</sequence>
<dbReference type="AlphaFoldDB" id="A0A397P6B8"/>
<accession>A0A397P6B8</accession>
<evidence type="ECO:0000256" key="1">
    <source>
        <dbReference type="SAM" id="MobiDB-lite"/>
    </source>
</evidence>
<keyword evidence="3" id="KW-1185">Reference proteome</keyword>
<gene>
    <name evidence="2" type="ORF">DFR49_1792</name>
</gene>
<evidence type="ECO:0000313" key="2">
    <source>
        <dbReference type="EMBL" id="RIA43569.1"/>
    </source>
</evidence>
<reference evidence="2 3" key="1">
    <citation type="submission" date="2018-08" db="EMBL/GenBank/DDBJ databases">
        <title>Genomic Encyclopedia of Type Strains, Phase IV (KMG-IV): sequencing the most valuable type-strain genomes for metagenomic binning, comparative biology and taxonomic classification.</title>
        <authorList>
            <person name="Goeker M."/>
        </authorList>
    </citation>
    <scope>NUCLEOTIDE SEQUENCE [LARGE SCALE GENOMIC DNA]</scope>
    <source>
        <strain evidence="2 3">DSM 25527</strain>
    </source>
</reference>
<dbReference type="EMBL" id="QXDC01000003">
    <property type="protein sequence ID" value="RIA43569.1"/>
    <property type="molecule type" value="Genomic_DNA"/>
</dbReference>
<comment type="caution">
    <text evidence="2">The sequence shown here is derived from an EMBL/GenBank/DDBJ whole genome shotgun (WGS) entry which is preliminary data.</text>
</comment>
<feature type="region of interest" description="Disordered" evidence="1">
    <location>
        <begin position="1"/>
        <end position="39"/>
    </location>
</feature>
<organism evidence="2 3">
    <name type="scientific">Hephaestia caeni</name>
    <dbReference type="NCBI Taxonomy" id="645617"/>
    <lineage>
        <taxon>Bacteria</taxon>
        <taxon>Pseudomonadati</taxon>
        <taxon>Pseudomonadota</taxon>
        <taxon>Alphaproteobacteria</taxon>
        <taxon>Sphingomonadales</taxon>
        <taxon>Sphingomonadaceae</taxon>
        <taxon>Hephaestia</taxon>
    </lineage>
</organism>
<protein>
    <submittedName>
        <fullName evidence="2">Uncharacterized protein</fullName>
    </submittedName>
</protein>
<evidence type="ECO:0000313" key="3">
    <source>
        <dbReference type="Proteomes" id="UP000266568"/>
    </source>
</evidence>
<name>A0A397P6B8_9SPHN</name>
<dbReference type="Proteomes" id="UP000266568">
    <property type="component" value="Unassembled WGS sequence"/>
</dbReference>
<proteinExistence type="predicted"/>